<dbReference type="Proteomes" id="UP000515146">
    <property type="component" value="Unplaced"/>
</dbReference>
<accession>A0A6P6YH29</accession>
<dbReference type="KEGG" id="dpte:113798478"/>
<dbReference type="RefSeq" id="XP_027204828.1">
    <property type="nucleotide sequence ID" value="XM_027349027.1"/>
</dbReference>
<keyword evidence="2" id="KW-0812">Transmembrane</keyword>
<gene>
    <name evidence="4" type="primary">LOC113798478</name>
</gene>
<keyword evidence="2" id="KW-0472">Membrane</keyword>
<protein>
    <submittedName>
        <fullName evidence="4">Uncharacterized protein LOC113798478</fullName>
    </submittedName>
</protein>
<feature type="region of interest" description="Disordered" evidence="1">
    <location>
        <begin position="203"/>
        <end position="230"/>
    </location>
</feature>
<dbReference type="GeneID" id="113798478"/>
<evidence type="ECO:0000313" key="4">
    <source>
        <dbReference type="RefSeq" id="XP_027204828.1"/>
    </source>
</evidence>
<evidence type="ECO:0000313" key="3">
    <source>
        <dbReference type="Proteomes" id="UP000515146"/>
    </source>
</evidence>
<sequence length="230" mass="26395">MIIMYNQAKVRVLITWILTMYFVNITNAFDQLFNLINKPIQPTEPSFGAEINIGSVEINDSKCDKAITPYLQECKDIYHEKLTNVALEFGNNFQTESVKKISCCGVWEAKQCAINAANKLKECGHNISSLYESLPSDPMIRADVFDRCSEYRENSAICKPHISSSMFSLHSLVYFIVITLSIMACVLIVFKVVNKQRQYNRRSNESYDHVTKEDNYTKDDIESNDNDENQ</sequence>
<keyword evidence="2" id="KW-1133">Transmembrane helix</keyword>
<feature type="transmembrane region" description="Helical" evidence="2">
    <location>
        <begin position="172"/>
        <end position="193"/>
    </location>
</feature>
<reference evidence="4" key="1">
    <citation type="submission" date="2025-08" db="UniProtKB">
        <authorList>
            <consortium name="RefSeq"/>
        </authorList>
    </citation>
    <scope>IDENTIFICATION</scope>
    <source>
        <strain evidence="4">Airmid</strain>
    </source>
</reference>
<feature type="compositionally biased region" description="Basic and acidic residues" evidence="1">
    <location>
        <begin position="203"/>
        <end position="221"/>
    </location>
</feature>
<dbReference type="AlphaFoldDB" id="A0A6P6YH29"/>
<proteinExistence type="predicted"/>
<dbReference type="OMA" id="ENSAICK"/>
<keyword evidence="3" id="KW-1185">Reference proteome</keyword>
<evidence type="ECO:0000256" key="1">
    <source>
        <dbReference type="SAM" id="MobiDB-lite"/>
    </source>
</evidence>
<name>A0A6P6YH29_DERPT</name>
<dbReference type="InParanoid" id="A0A6P6YH29"/>
<organism evidence="3 4">
    <name type="scientific">Dermatophagoides pteronyssinus</name>
    <name type="common">European house dust mite</name>
    <dbReference type="NCBI Taxonomy" id="6956"/>
    <lineage>
        <taxon>Eukaryota</taxon>
        <taxon>Metazoa</taxon>
        <taxon>Ecdysozoa</taxon>
        <taxon>Arthropoda</taxon>
        <taxon>Chelicerata</taxon>
        <taxon>Arachnida</taxon>
        <taxon>Acari</taxon>
        <taxon>Acariformes</taxon>
        <taxon>Sarcoptiformes</taxon>
        <taxon>Astigmata</taxon>
        <taxon>Psoroptidia</taxon>
        <taxon>Analgoidea</taxon>
        <taxon>Pyroglyphidae</taxon>
        <taxon>Dermatophagoidinae</taxon>
        <taxon>Dermatophagoides</taxon>
    </lineage>
</organism>
<evidence type="ECO:0000256" key="2">
    <source>
        <dbReference type="SAM" id="Phobius"/>
    </source>
</evidence>
<dbReference type="OrthoDB" id="6502440at2759"/>